<evidence type="ECO:0000313" key="4">
    <source>
        <dbReference type="Proteomes" id="UP001271792"/>
    </source>
</evidence>
<protein>
    <submittedName>
        <fullName evidence="3">Integrase</fullName>
    </submittedName>
</protein>
<name>A0ABU4U5B8_9PSEU</name>
<sequence length="465" mass="52789">MKLWATRKYEGKRTTTWWVRWEVEGQEFQEPFKRAGLAKSFRNSLETSANKGEAFYVDNGRPVSMDRDESQVSFFDFACSYMKMKWPDLAGNSRRSTARSLTDATIELVKTKRGRPSDEDIRMACAWAFNMLRRESEQPDAQVITTVKWLGMNTYLVTELADKDLTRNVLRRFGVTQEGKKAADSTVQRRRGPFVNLIEYAIEKTPLAVNPVKDLKIKTGRSVKELDTAIVANPQQAHRLLSAAGRQGKSGAMLQAAYACQYYAALRTAEVIDLREANIKFPRLVFNLLTNQNEPQIGEWGSLRFQESNPAVGKQWTDGGARREKRQLKGRRIGEERNPPVAPELAWFLWCHIQQHGVLPDGRLFRGVETADDVPEGTYARAWRQARVEALSPEECDSVLAGRPYDLRHACVSTWLEAGVPPVQVAKWAGQSIEVLFRVYAKVLSGRESTYHRRISTVLSGSDLR</sequence>
<dbReference type="Gene3D" id="1.10.443.10">
    <property type="entry name" value="Intergrase catalytic core"/>
    <property type="match status" value="1"/>
</dbReference>
<evidence type="ECO:0000313" key="3">
    <source>
        <dbReference type="EMBL" id="MDX8055773.1"/>
    </source>
</evidence>
<reference evidence="3 4" key="2">
    <citation type="submission" date="2023-11" db="EMBL/GenBank/DDBJ databases">
        <authorList>
            <person name="Lara A.C."/>
            <person name="Chronakova A."/>
        </authorList>
    </citation>
    <scope>NUCLEOTIDE SEQUENCE [LARGE SCALE GENOMIC DNA]</scope>
    <source>
        <strain evidence="3 4">BCCO 10_0798</strain>
    </source>
</reference>
<dbReference type="Proteomes" id="UP001271792">
    <property type="component" value="Unassembled WGS sequence"/>
</dbReference>
<comment type="caution">
    <text evidence="3">The sequence shown here is derived from an EMBL/GenBank/DDBJ whole genome shotgun (WGS) entry which is preliminary data.</text>
</comment>
<dbReference type="SUPFAM" id="SSF56349">
    <property type="entry name" value="DNA breaking-rejoining enzymes"/>
    <property type="match status" value="1"/>
</dbReference>
<gene>
    <name evidence="3" type="ORF">SK571_40895</name>
</gene>
<evidence type="ECO:0000256" key="1">
    <source>
        <dbReference type="ARBA" id="ARBA00023172"/>
    </source>
</evidence>
<feature type="domain" description="Tyr recombinase" evidence="2">
    <location>
        <begin position="225"/>
        <end position="453"/>
    </location>
</feature>
<dbReference type="InterPro" id="IPR013762">
    <property type="entry name" value="Integrase-like_cat_sf"/>
</dbReference>
<keyword evidence="1" id="KW-0233">DNA recombination</keyword>
<dbReference type="PROSITE" id="PS51898">
    <property type="entry name" value="TYR_RECOMBINASE"/>
    <property type="match status" value="1"/>
</dbReference>
<dbReference type="EMBL" id="JAXAVV010000032">
    <property type="protein sequence ID" value="MDX8055773.1"/>
    <property type="molecule type" value="Genomic_DNA"/>
</dbReference>
<organism evidence="3 4">
    <name type="scientific">Lentzea kristufekii</name>
    <dbReference type="NCBI Taxonomy" id="3095430"/>
    <lineage>
        <taxon>Bacteria</taxon>
        <taxon>Bacillati</taxon>
        <taxon>Actinomycetota</taxon>
        <taxon>Actinomycetes</taxon>
        <taxon>Pseudonocardiales</taxon>
        <taxon>Pseudonocardiaceae</taxon>
        <taxon>Lentzea</taxon>
    </lineage>
</organism>
<keyword evidence="4" id="KW-1185">Reference proteome</keyword>
<dbReference type="InterPro" id="IPR002104">
    <property type="entry name" value="Integrase_catalytic"/>
</dbReference>
<evidence type="ECO:0000259" key="2">
    <source>
        <dbReference type="PROSITE" id="PS51898"/>
    </source>
</evidence>
<dbReference type="InterPro" id="IPR011010">
    <property type="entry name" value="DNA_brk_join_enz"/>
</dbReference>
<dbReference type="RefSeq" id="WP_319989492.1">
    <property type="nucleotide sequence ID" value="NZ_JAXAVV010000032.1"/>
</dbReference>
<proteinExistence type="predicted"/>
<reference evidence="3 4" key="1">
    <citation type="submission" date="2023-11" db="EMBL/GenBank/DDBJ databases">
        <title>Lentzea sokolovensis, sp. nov., Lentzea kristufkii, sp. nov., and Lentzea miocenensis, sp. nov., rare actinobacteria from Sokolov Coal Basin, Miocene lacustrine sediment, Czech Republic.</title>
        <authorList>
            <person name="Lara A."/>
            <person name="Kotroba L."/>
            <person name="Nouioui I."/>
            <person name="Neumann-Schaal M."/>
            <person name="Mast Y."/>
            <person name="Chronakova A."/>
        </authorList>
    </citation>
    <scope>NUCLEOTIDE SEQUENCE [LARGE SCALE GENOMIC DNA]</scope>
    <source>
        <strain evidence="3 4">BCCO 10_0798</strain>
    </source>
</reference>
<accession>A0ABU4U5B8</accession>